<evidence type="ECO:0000256" key="4">
    <source>
        <dbReference type="ARBA" id="ARBA00023136"/>
    </source>
</evidence>
<evidence type="ECO:0000259" key="6">
    <source>
        <dbReference type="PROSITE" id="PS50850"/>
    </source>
</evidence>
<dbReference type="RefSeq" id="WP_008026881.1">
    <property type="nucleotide sequence ID" value="NZ_ACYY01000001.1"/>
</dbReference>
<dbReference type="GO" id="GO:0022857">
    <property type="term" value="F:transmembrane transporter activity"/>
    <property type="evidence" value="ECO:0007669"/>
    <property type="project" value="InterPro"/>
</dbReference>
<dbReference type="InterPro" id="IPR036259">
    <property type="entry name" value="MFS_trans_sf"/>
</dbReference>
<reference evidence="7 8" key="1">
    <citation type="submission" date="2009-08" db="EMBL/GenBank/DDBJ databases">
        <title>The draft genome of Rhodobacter sp. SW2.</title>
        <authorList>
            <consortium name="US DOE Joint Genome Institute (JGI-PGF)"/>
            <person name="Lucas S."/>
            <person name="Copeland A."/>
            <person name="Lapidus A."/>
            <person name="Glavina del Rio T."/>
            <person name="Tice H."/>
            <person name="Bruce D."/>
            <person name="Goodwin L."/>
            <person name="Pitluck S."/>
            <person name="Larimer F."/>
            <person name="Land M.L."/>
            <person name="Hauser L."/>
            <person name="Emerson D."/>
        </authorList>
    </citation>
    <scope>NUCLEOTIDE SEQUENCE [LARGE SCALE GENOMIC DNA]</scope>
    <source>
        <strain evidence="7 8">SW2</strain>
    </source>
</reference>
<keyword evidence="3 5" id="KW-1133">Transmembrane helix</keyword>
<feature type="transmembrane region" description="Helical" evidence="5">
    <location>
        <begin position="197"/>
        <end position="216"/>
    </location>
</feature>
<dbReference type="GO" id="GO:0016020">
    <property type="term" value="C:membrane"/>
    <property type="evidence" value="ECO:0007669"/>
    <property type="project" value="UniProtKB-SubCell"/>
</dbReference>
<gene>
    <name evidence="7" type="ORF">Rsw2DRAFT_0067</name>
</gene>
<feature type="transmembrane region" description="Helical" evidence="5">
    <location>
        <begin position="94"/>
        <end position="116"/>
    </location>
</feature>
<dbReference type="Proteomes" id="UP000010121">
    <property type="component" value="Unassembled WGS sequence"/>
</dbReference>
<evidence type="ECO:0000313" key="7">
    <source>
        <dbReference type="EMBL" id="EEW26832.1"/>
    </source>
</evidence>
<feature type="transmembrane region" description="Helical" evidence="5">
    <location>
        <begin position="236"/>
        <end position="256"/>
    </location>
</feature>
<feature type="transmembrane region" description="Helical" evidence="5">
    <location>
        <begin position="268"/>
        <end position="287"/>
    </location>
</feature>
<dbReference type="PANTHER" id="PTHR23514">
    <property type="entry name" value="BYPASS OF STOP CODON PROTEIN 6"/>
    <property type="match status" value="1"/>
</dbReference>
<feature type="transmembrane region" description="Helical" evidence="5">
    <location>
        <begin position="327"/>
        <end position="342"/>
    </location>
</feature>
<dbReference type="InterPro" id="IPR051788">
    <property type="entry name" value="MFS_Transporter"/>
</dbReference>
<sequence length="380" mass="37862">MRLSSTLVVARPALAAFAAMGVLWGSFAAVLPDTKAMLGINEATLGLLMLAAPVAAVSAMLAAPFTAGVLGRLALPLGMLAMAGAFFLPGQAAVLWVFALSMAACGASTGTLDVLMNARVAALENDRGIHLMNLCHAAYSLGYAAGALATGLARGAGWTPGMVLGAAAAVSVGLALLAYERDGRIVGLKKPKGEKVAGLGVVPLIGGAIVLIAFLSENAAENWSALHIEKTLGGSPTQGSLGPAVMALTMGLARLAGQGLLSRISARMLLTGGALLAAFGALVAAAATGPAMAYAGFIVLGLGASVVAPTAFSLVGQMAAPEARARAVARATVLGYFGYFFGPPTLGFIAGAFGLRAAFGFAALALLVVVALAPMMTRAR</sequence>
<feature type="domain" description="Major facilitator superfamily (MFS) profile" evidence="6">
    <location>
        <begin position="202"/>
        <end position="380"/>
    </location>
</feature>
<comment type="subcellular location">
    <subcellularLocation>
        <location evidence="1">Membrane</location>
        <topology evidence="1">Multi-pass membrane protein</topology>
    </subcellularLocation>
</comment>
<proteinExistence type="predicted"/>
<name>C8RW89_9RHOB</name>
<dbReference type="eggNOG" id="COG2814">
    <property type="taxonomic scope" value="Bacteria"/>
</dbReference>
<keyword evidence="4 5" id="KW-0472">Membrane</keyword>
<evidence type="ECO:0000256" key="2">
    <source>
        <dbReference type="ARBA" id="ARBA00022692"/>
    </source>
</evidence>
<evidence type="ECO:0000256" key="3">
    <source>
        <dbReference type="ARBA" id="ARBA00022989"/>
    </source>
</evidence>
<dbReference type="InterPro" id="IPR011701">
    <property type="entry name" value="MFS"/>
</dbReference>
<dbReference type="PROSITE" id="PS50850">
    <property type="entry name" value="MFS"/>
    <property type="match status" value="1"/>
</dbReference>
<feature type="transmembrane region" description="Helical" evidence="5">
    <location>
        <begin position="293"/>
        <end position="315"/>
    </location>
</feature>
<feature type="transmembrane region" description="Helical" evidence="5">
    <location>
        <begin position="44"/>
        <end position="62"/>
    </location>
</feature>
<evidence type="ECO:0000313" key="8">
    <source>
        <dbReference type="Proteomes" id="UP000010121"/>
    </source>
</evidence>
<comment type="caution">
    <text evidence="7">The sequence shown here is derived from an EMBL/GenBank/DDBJ whole genome shotgun (WGS) entry which is preliminary data.</text>
</comment>
<dbReference type="PANTHER" id="PTHR23514:SF13">
    <property type="entry name" value="INNER MEMBRANE PROTEIN YBJJ"/>
    <property type="match status" value="1"/>
</dbReference>
<evidence type="ECO:0000256" key="5">
    <source>
        <dbReference type="SAM" id="Phobius"/>
    </source>
</evidence>
<dbReference type="Gene3D" id="1.20.1250.20">
    <property type="entry name" value="MFS general substrate transporter like domains"/>
    <property type="match status" value="2"/>
</dbReference>
<keyword evidence="8" id="KW-1185">Reference proteome</keyword>
<dbReference type="SUPFAM" id="SSF103473">
    <property type="entry name" value="MFS general substrate transporter"/>
    <property type="match status" value="1"/>
</dbReference>
<dbReference type="STRING" id="371731.Rsw2DRAFT_0067"/>
<feature type="transmembrane region" description="Helical" evidence="5">
    <location>
        <begin position="158"/>
        <end position="177"/>
    </location>
</feature>
<dbReference type="InterPro" id="IPR020846">
    <property type="entry name" value="MFS_dom"/>
</dbReference>
<protein>
    <submittedName>
        <fullName evidence="7">Major facilitator superfamily MFS_1</fullName>
    </submittedName>
</protein>
<keyword evidence="2 5" id="KW-0812">Transmembrane</keyword>
<dbReference type="OrthoDB" id="5526080at2"/>
<evidence type="ECO:0000256" key="1">
    <source>
        <dbReference type="ARBA" id="ARBA00004141"/>
    </source>
</evidence>
<feature type="transmembrane region" description="Helical" evidence="5">
    <location>
        <begin position="348"/>
        <end position="373"/>
    </location>
</feature>
<feature type="transmembrane region" description="Helical" evidence="5">
    <location>
        <begin position="69"/>
        <end position="88"/>
    </location>
</feature>
<accession>C8RW89</accession>
<feature type="transmembrane region" description="Helical" evidence="5">
    <location>
        <begin position="128"/>
        <end position="152"/>
    </location>
</feature>
<dbReference type="Pfam" id="PF07690">
    <property type="entry name" value="MFS_1"/>
    <property type="match status" value="1"/>
</dbReference>
<organism evidence="7 8">
    <name type="scientific">Rhodobacter ferrooxidans</name>
    <dbReference type="NCBI Taxonomy" id="371731"/>
    <lineage>
        <taxon>Bacteria</taxon>
        <taxon>Pseudomonadati</taxon>
        <taxon>Pseudomonadota</taxon>
        <taxon>Alphaproteobacteria</taxon>
        <taxon>Rhodobacterales</taxon>
        <taxon>Rhodobacter group</taxon>
        <taxon>Rhodobacter</taxon>
    </lineage>
</organism>
<dbReference type="AlphaFoldDB" id="C8RW89"/>
<dbReference type="EMBL" id="ACYY01000001">
    <property type="protein sequence ID" value="EEW26832.1"/>
    <property type="molecule type" value="Genomic_DNA"/>
</dbReference>